<organism evidence="2 3">
    <name type="scientific">Roseivivax sediminis</name>
    <dbReference type="NCBI Taxonomy" id="936889"/>
    <lineage>
        <taxon>Bacteria</taxon>
        <taxon>Pseudomonadati</taxon>
        <taxon>Pseudomonadota</taxon>
        <taxon>Alphaproteobacteria</taxon>
        <taxon>Rhodobacterales</taxon>
        <taxon>Roseobacteraceae</taxon>
        <taxon>Roseivivax</taxon>
    </lineage>
</organism>
<keyword evidence="3" id="KW-1185">Reference proteome</keyword>
<dbReference type="RefSeq" id="WP_223163000.1">
    <property type="nucleotide sequence ID" value="NZ_FOMS01000003.1"/>
</dbReference>
<accession>A0A1I1VUD7</accession>
<gene>
    <name evidence="2" type="ORF">SAMN04515678_103321</name>
</gene>
<reference evidence="2 3" key="1">
    <citation type="submission" date="2016-10" db="EMBL/GenBank/DDBJ databases">
        <authorList>
            <person name="Varghese N."/>
            <person name="Submissions S."/>
        </authorList>
    </citation>
    <scope>NUCLEOTIDE SEQUENCE [LARGE SCALE GENOMIC DNA]</scope>
    <source>
        <strain evidence="3">YIM D21,KCTC 23444,ACCC 10710</strain>
    </source>
</reference>
<evidence type="ECO:0000313" key="2">
    <source>
        <dbReference type="EMBL" id="SFD84693.1"/>
    </source>
</evidence>
<protein>
    <submittedName>
        <fullName evidence="2">Uncharacterized protein</fullName>
    </submittedName>
</protein>
<dbReference type="AlphaFoldDB" id="A0A1I1VUD7"/>
<dbReference type="Proteomes" id="UP000325289">
    <property type="component" value="Unassembled WGS sequence"/>
</dbReference>
<dbReference type="EMBL" id="FOMS01000003">
    <property type="protein sequence ID" value="SFD84693.1"/>
    <property type="molecule type" value="Genomic_DNA"/>
</dbReference>
<evidence type="ECO:0000313" key="3">
    <source>
        <dbReference type="Proteomes" id="UP000325289"/>
    </source>
</evidence>
<name>A0A1I1VUD7_9RHOB</name>
<dbReference type="InterPro" id="IPR036280">
    <property type="entry name" value="Multihaem_cyt_sf"/>
</dbReference>
<evidence type="ECO:0000256" key="1">
    <source>
        <dbReference type="SAM" id="MobiDB-lite"/>
    </source>
</evidence>
<feature type="region of interest" description="Disordered" evidence="1">
    <location>
        <begin position="25"/>
        <end position="46"/>
    </location>
</feature>
<sequence length="399" mass="42230">MRNVFPIFIILLFLVAPFLPSGGTGRGAAQEANVTTPGAAPAAGNEDTIRPYVIPEGGPFHPEQIAIENSRAIADWHRSGHANAASASFSHWDEEGAIPPNCSVCHAGAGFRAFHGLDGSEPGLPAEPVPIGGVVDCQTCHDPGLSRIEQISLPSGVSHPVQGVEAACLTCHQGRASGQAIEAAIGDAPEDRPNPDLRFINPHYATAAATWLGGYGGAGYHYAGRDYSGRFFHARPIGTCASCHEPHSLEVATETCLTCHQSGDPEEIRISRHSYDGSGDTSVGIHSDIQSNARLLMKMMKDYSGAIAGTPLVYDGHSYPYFFADANGDGVADTADGRAQAYASWTPRLLRAAYNWKLVTADPGAYVHNPPYALELLHDSIADLAGPLEVDMDSLGLLR</sequence>
<dbReference type="Gene3D" id="1.10.1130.10">
    <property type="entry name" value="Flavocytochrome C3, Chain A"/>
    <property type="match status" value="1"/>
</dbReference>
<dbReference type="SUPFAM" id="SSF48695">
    <property type="entry name" value="Multiheme cytochromes"/>
    <property type="match status" value="1"/>
</dbReference>
<proteinExistence type="predicted"/>